<name>A0A6S7GUH9_PARCT</name>
<evidence type="ECO:0000259" key="1">
    <source>
        <dbReference type="Pfam" id="PF12770"/>
    </source>
</evidence>
<comment type="caution">
    <text evidence="2">The sequence shown here is derived from an EMBL/GenBank/DDBJ whole genome shotgun (WGS) entry which is preliminary data.</text>
</comment>
<sequence>EHQKAIAYQTKSLEISTAIGDRSEIAKTNCNLGNAYYNLREYQKAIDYHKNDLEISIIVGNRSGIARSNGNLGIAYNSLGEYQKAIDYQTKSLEISTALNDRSEMAKRNCNLGNVCYNSGKYQKAIDYHQKHLELSTAIGDRSGIAGSSGNLGNAYNRLGEYETAIDYHKKDLEISTAIGDRSGIAQSSGNLGNVYDSLGEYETAIDYHKKDLEISTAIGDRSGIARSNGNLGNAYRSLGEYQKAIDYQTKSLEISTAVGDRSRIARSNGNLGNVYHSLGDYQNAIDCGTKSLEISTAIGDRSGIARSNGNLGNAYYNLGEYSKAIDYLKKDLEISTAIGNGSGIARSSGNLGIAYYSLGEYQKAIDYQTKSLEISTAIGDRSRIAMRNCNLGNAYYKLGEYLKAIDYFKKDLEINTAIGDRSGIARSNGNLGNAYHSVGEYRKAFDYQTKREYEVARSHLMESIGVFDRIFLNFVPDQNKLMFAKEYCMFHTVLMSCFLLLNRVESALLVIDLGRSKELHFCIEKRKNDTSILLSDARRETVLLLIKEILTRIDVHVDENSSFYNGEAGSLPLKLTFFQVDPVKDLVKGNKLIVVPDPLLFFVPFSALIRENGLYLSNKYSVQISPSLHTLKCTTEQSYDPNIGFGLFVGNPDVGKVSLNGKDFAPIDLPGAAEEVKCLSKHFEANSFVGRAATKQRVLQHLSWASIIHIAAHGDPKHGEIMLAPNSSPTEPCSSLPKPETYLLTQRDILNTSVQARLVVLSCCYTGKGEITSEGVIGITRAFLSAGARCVLATLWPILNDYAAKEFMEKFYEFLQGVKEVEQCKLGSYKTVFVNTKCANAFWNAFRTLLRTLSYGPLLDSVKEELLMKLTTTLYTSLIYKQLFGGDGNVSSGFEQPAPERIKVRSLRKRNDNCELIKTCSLAASAINCFLSHCTISHNWCKSVTPKRFQYIVINKKGLKRLEEVKKSFDNYKKSRIATSNSNLGIAYLSLREYQKAIDYHKKDLEISTAIGDRSGIARSNGIATSNCNLGSAYSSSGEYQKAIDYHKRHLEISIAIGDRSGIRISNCSFAKSNCNLGDAYHSLGEYQKAIDYHKKDLEISTVIGDRSGIAKSNANLGVNYRRLGEYQKAIDYHKKDLEISTAIGDRSGIGRSNANLGIARSNCNLGNAYHSLGEYQKSIDYHKKHLEISIAIGDRSEIAKSNCNLGNAYHSLGEYQKAIDYHKKDLEISTVIGDRSGIARSNGNLGNTYCSFGEYQNAIDYHKKHLEISTAIGDRSGIGKGNCNLGIAYDSIGEYQKAIECHNKHLEISTAIGDRWGIGTSNCNLGIAYDGLGEYQKAIECHNKHLEISTAIGDRSGIRKSNSHLGIVYDHLEEYQKAIDRHKNNLEISIAIGDPSGIARSNGNLGNAYYREYGKAIDCHKKSLEISTAIGDRSGMGFSYCNLGNAYNSLGEYQKAVDYYKKDLEISTAIGDRSGIAKSCVPEQNQLAFVKQYFDFHRILMSCFLSLERAEPALLVIDLGRCKELHFCIEKRRNSVDMGLFDYALFAFDLEDVLYAWVLADKVIFRKVLDGRRETFVLLIMELLGRVDVSIDRNSSFYRLYSVANTNNQVMSPFEFRSRQLSSKNAVESSASYSNFSDRNILEMLFQLLVDPVKDLIRGNNLIIVPDPLLFFTPFSALIDENGAYLSNIYSVQISPSLHTLQCTMEQSFGSNFGFALFVGNPTVGKVSLNGKDVTPADLPNAAEEVKCLSTFFKARPLLEREATKQVVLQLLTGASIIHIAAHGEPTRGEIMLAQILLLLNNILNISVQARLVVLCCCHTGQGKITSEGVIGITRAFLAAGARCVVATLWPISDYATKEFMEKFYGELCQETPVCEALRRTMNFFQKHEKEEYRSSWIWAPFSMYGEDV</sequence>
<dbReference type="Pfam" id="PF13424">
    <property type="entry name" value="TPR_12"/>
    <property type="match status" value="10"/>
</dbReference>
<dbReference type="SMART" id="SM00028">
    <property type="entry name" value="TPR"/>
    <property type="match status" value="23"/>
</dbReference>
<reference evidence="2" key="1">
    <citation type="submission" date="2020-04" db="EMBL/GenBank/DDBJ databases">
        <authorList>
            <person name="Alioto T."/>
            <person name="Alioto T."/>
            <person name="Gomez Garrido J."/>
        </authorList>
    </citation>
    <scope>NUCLEOTIDE SEQUENCE</scope>
    <source>
        <strain evidence="2">A484AB</strain>
    </source>
</reference>
<dbReference type="SUPFAM" id="SSF81901">
    <property type="entry name" value="HCP-like"/>
    <property type="match status" value="1"/>
</dbReference>
<protein>
    <submittedName>
        <fullName evidence="2">Tetratricopeptide repeat 28-like</fullName>
    </submittedName>
</protein>
<dbReference type="PANTHER" id="PTHR10098">
    <property type="entry name" value="RAPSYN-RELATED"/>
    <property type="match status" value="1"/>
</dbReference>
<accession>A0A6S7GUH9</accession>
<dbReference type="OrthoDB" id="5953795at2759"/>
<dbReference type="EMBL" id="CACRXK020002276">
    <property type="protein sequence ID" value="CAB3993526.1"/>
    <property type="molecule type" value="Genomic_DNA"/>
</dbReference>
<dbReference type="InterPro" id="IPR011990">
    <property type="entry name" value="TPR-like_helical_dom_sf"/>
</dbReference>
<dbReference type="Pfam" id="PF13176">
    <property type="entry name" value="TPR_7"/>
    <property type="match status" value="2"/>
</dbReference>
<dbReference type="Proteomes" id="UP001152795">
    <property type="component" value="Unassembled WGS sequence"/>
</dbReference>
<dbReference type="PROSITE" id="PS50005">
    <property type="entry name" value="TPR"/>
    <property type="match status" value="14"/>
</dbReference>
<dbReference type="InterPro" id="IPR024983">
    <property type="entry name" value="CHAT_dom"/>
</dbReference>
<dbReference type="SUPFAM" id="SSF48452">
    <property type="entry name" value="TPR-like"/>
    <property type="match status" value="5"/>
</dbReference>
<gene>
    <name evidence="2" type="ORF">PACLA_8A035694</name>
</gene>
<evidence type="ECO:0000313" key="3">
    <source>
        <dbReference type="Proteomes" id="UP001152795"/>
    </source>
</evidence>
<dbReference type="InterPro" id="IPR019734">
    <property type="entry name" value="TPR_rpt"/>
</dbReference>
<organism evidence="2 3">
    <name type="scientific">Paramuricea clavata</name>
    <name type="common">Red gorgonian</name>
    <name type="synonym">Violescent sea-whip</name>
    <dbReference type="NCBI Taxonomy" id="317549"/>
    <lineage>
        <taxon>Eukaryota</taxon>
        <taxon>Metazoa</taxon>
        <taxon>Cnidaria</taxon>
        <taxon>Anthozoa</taxon>
        <taxon>Octocorallia</taxon>
        <taxon>Malacalcyonacea</taxon>
        <taxon>Plexauridae</taxon>
        <taxon>Paramuricea</taxon>
    </lineage>
</organism>
<feature type="non-terminal residue" evidence="2">
    <location>
        <position position="1911"/>
    </location>
</feature>
<dbReference type="PANTHER" id="PTHR10098:SF108">
    <property type="entry name" value="TETRATRICOPEPTIDE REPEAT PROTEIN 28"/>
    <property type="match status" value="1"/>
</dbReference>
<feature type="non-terminal residue" evidence="2">
    <location>
        <position position="1"/>
    </location>
</feature>
<evidence type="ECO:0000313" key="2">
    <source>
        <dbReference type="EMBL" id="CAB3993526.1"/>
    </source>
</evidence>
<feature type="domain" description="CHAT" evidence="1">
    <location>
        <begin position="583"/>
        <end position="824"/>
    </location>
</feature>
<proteinExistence type="predicted"/>
<feature type="domain" description="CHAT" evidence="1">
    <location>
        <begin position="1643"/>
        <end position="1909"/>
    </location>
</feature>
<keyword evidence="3" id="KW-1185">Reference proteome</keyword>
<dbReference type="Gene3D" id="1.25.40.10">
    <property type="entry name" value="Tetratricopeptide repeat domain"/>
    <property type="match status" value="7"/>
</dbReference>
<dbReference type="Pfam" id="PF12770">
    <property type="entry name" value="CHAT"/>
    <property type="match status" value="2"/>
</dbReference>